<name>A0A314ZEZ7_PRUYE</name>
<organism evidence="1 2">
    <name type="scientific">Prunus yedoensis var. nudiflora</name>
    <dbReference type="NCBI Taxonomy" id="2094558"/>
    <lineage>
        <taxon>Eukaryota</taxon>
        <taxon>Viridiplantae</taxon>
        <taxon>Streptophyta</taxon>
        <taxon>Embryophyta</taxon>
        <taxon>Tracheophyta</taxon>
        <taxon>Spermatophyta</taxon>
        <taxon>Magnoliopsida</taxon>
        <taxon>eudicotyledons</taxon>
        <taxon>Gunneridae</taxon>
        <taxon>Pentapetalae</taxon>
        <taxon>rosids</taxon>
        <taxon>fabids</taxon>
        <taxon>Rosales</taxon>
        <taxon>Rosaceae</taxon>
        <taxon>Amygdaloideae</taxon>
        <taxon>Amygdaleae</taxon>
        <taxon>Prunus</taxon>
    </lineage>
</organism>
<evidence type="ECO:0000313" key="2">
    <source>
        <dbReference type="Proteomes" id="UP000250321"/>
    </source>
</evidence>
<protein>
    <submittedName>
        <fullName evidence="1">Uncharacterized protein</fullName>
    </submittedName>
</protein>
<accession>A0A314ZEZ7</accession>
<keyword evidence="2" id="KW-1185">Reference proteome</keyword>
<comment type="caution">
    <text evidence="1">The sequence shown here is derived from an EMBL/GenBank/DDBJ whole genome shotgun (WGS) entry which is preliminary data.</text>
</comment>
<dbReference type="EMBL" id="PJQY01000163">
    <property type="protein sequence ID" value="PQQ17160.1"/>
    <property type="molecule type" value="Genomic_DNA"/>
</dbReference>
<proteinExistence type="predicted"/>
<gene>
    <name evidence="1" type="ORF">Pyn_21535</name>
</gene>
<sequence length="54" mass="5778">MATSGEPYMMMFKPAQMNPSASIRVCPCNASQVAKMAAARKPTSKVPIKMAVFA</sequence>
<dbReference type="AlphaFoldDB" id="A0A314ZEZ7"/>
<reference evidence="1 2" key="1">
    <citation type="submission" date="2018-02" db="EMBL/GenBank/DDBJ databases">
        <title>Draft genome of wild Prunus yedoensis var. nudiflora.</title>
        <authorList>
            <person name="Baek S."/>
            <person name="Kim J.-H."/>
            <person name="Choi K."/>
            <person name="Kim G.-B."/>
            <person name="Cho A."/>
            <person name="Jang H."/>
            <person name="Shin C.-H."/>
            <person name="Yu H.-J."/>
            <person name="Mun J.-H."/>
        </authorList>
    </citation>
    <scope>NUCLEOTIDE SEQUENCE [LARGE SCALE GENOMIC DNA]</scope>
    <source>
        <strain evidence="2">cv. Jeju island</strain>
        <tissue evidence="1">Leaf</tissue>
    </source>
</reference>
<evidence type="ECO:0000313" key="1">
    <source>
        <dbReference type="EMBL" id="PQQ17160.1"/>
    </source>
</evidence>
<dbReference type="Proteomes" id="UP000250321">
    <property type="component" value="Unassembled WGS sequence"/>
</dbReference>